<gene>
    <name evidence="2" type="ORF">ACFSVN_05335</name>
</gene>
<feature type="domain" description="Secretion system C-terminal sorting" evidence="1">
    <location>
        <begin position="794"/>
        <end position="868"/>
    </location>
</feature>
<dbReference type="PANTHER" id="PTHR43739:SF5">
    <property type="entry name" value="EXO-ALPHA-SIALIDASE"/>
    <property type="match status" value="1"/>
</dbReference>
<evidence type="ECO:0000313" key="3">
    <source>
        <dbReference type="Proteomes" id="UP001597460"/>
    </source>
</evidence>
<comment type="caution">
    <text evidence="2">The sequence shown here is derived from an EMBL/GenBank/DDBJ whole genome shotgun (WGS) entry which is preliminary data.</text>
</comment>
<sequence length="872" mass="95049">MDRKDFLKAGLTIVTGLPFAWRFSPHSSNTKKITERSLDSWTKTGGPIGGLGYNVRYRTDQPESMFVTDAWTGLQKTADGGQNWSDANEGIGFREGPSDDAIPVFAFKIDPNNNDIMWAGMEFGGGLYKSIDGGNNWAKKDNGINLDPIPDASLLTIRHIEITPGNSDSIFIMGEIHTGEWGNEFERVKGFVYHSSDGGDNFSLLEEFNSLTRWMFINPDNTDQILLATGIFDREADTDDPGEVYASGSGIGMYRSEDGGNSWIPSNQGITESNSMFMGGADRDPDNPGTVIVASGNNNDHNKGTFGAIYRSTDFGSNWTDVTPDLAYDAEPFTAIAFAPSDPDIVYAGSAQAIYRSTDNGLSWTRYAGQNGAPYGPPGIRSGVPIDMVVHPKDPNILYVNNYGGGVFKSEDGGQNWVSWSKGYSGADIHSIAVDPNEPGQILANGRSGIFKSDDAGDNWSGISYGYAAFPEGFGSAFDPVDQTGKTLLCSDEHESFLLRSVDGGLNWAPVLYLETGEVGNRHGARTILFTPSDPNTVYAGFMAAGFHSDPHKVDFAESMGIYRSDDGGQNWQEINTGLPSGAQSRNVTDIAISHQNPDLVYISLREGGIYKTSDGGQNWQDIKGTLPAGENWNDVWKQNDPIPRNSLLSIAVHPENDQTIFIGGNSFGIYRSQDGGANWSQVLTPQTLIDNGTRDHGHITSIVIDPAEPSNMYAGEWHGGVYHSSDSGESWNLMNDMLSTRSVAMLKMSSQGEYLYAATQGEGVFRYQLKEITTSNDELYLDIPAELKLKQNYPNPFNPNTTINYSIARSGFVTLSVYNINGQKVMTLVQKRQAAGDHSIMFDAKSLSSGVYIYRLQANGAEVTKKLTLVK</sequence>
<dbReference type="Gene3D" id="2.130.10.10">
    <property type="entry name" value="YVTN repeat-like/Quinoprotein amine dehydrogenase"/>
    <property type="match status" value="4"/>
</dbReference>
<dbReference type="InterPro" id="IPR052025">
    <property type="entry name" value="Xyloglucanase_GH74"/>
</dbReference>
<dbReference type="Proteomes" id="UP001597460">
    <property type="component" value="Unassembled WGS sequence"/>
</dbReference>
<evidence type="ECO:0000313" key="2">
    <source>
        <dbReference type="EMBL" id="MFD2531859.1"/>
    </source>
</evidence>
<dbReference type="PANTHER" id="PTHR43739">
    <property type="entry name" value="XYLOGLUCANASE (EUROFUNG)"/>
    <property type="match status" value="1"/>
</dbReference>
<dbReference type="Pfam" id="PF18962">
    <property type="entry name" value="Por_Secre_tail"/>
    <property type="match status" value="1"/>
</dbReference>
<organism evidence="2 3">
    <name type="scientific">Gracilimonas halophila</name>
    <dbReference type="NCBI Taxonomy" id="1834464"/>
    <lineage>
        <taxon>Bacteria</taxon>
        <taxon>Pseudomonadati</taxon>
        <taxon>Balneolota</taxon>
        <taxon>Balneolia</taxon>
        <taxon>Balneolales</taxon>
        <taxon>Balneolaceae</taxon>
        <taxon>Gracilimonas</taxon>
    </lineage>
</organism>
<dbReference type="CDD" id="cd15482">
    <property type="entry name" value="Sialidase_non-viral"/>
    <property type="match status" value="3"/>
</dbReference>
<name>A0ABW5JJQ1_9BACT</name>
<dbReference type="InterPro" id="IPR015943">
    <property type="entry name" value="WD40/YVTN_repeat-like_dom_sf"/>
</dbReference>
<protein>
    <submittedName>
        <fullName evidence="2">T9SS type A sorting domain-containing protein</fullName>
    </submittedName>
</protein>
<accession>A0ABW5JJQ1</accession>
<reference evidence="3" key="1">
    <citation type="journal article" date="2019" name="Int. J. Syst. Evol. Microbiol.">
        <title>The Global Catalogue of Microorganisms (GCM) 10K type strain sequencing project: providing services to taxonomists for standard genome sequencing and annotation.</title>
        <authorList>
            <consortium name="The Broad Institute Genomics Platform"/>
            <consortium name="The Broad Institute Genome Sequencing Center for Infectious Disease"/>
            <person name="Wu L."/>
            <person name="Ma J."/>
        </authorList>
    </citation>
    <scope>NUCLEOTIDE SEQUENCE [LARGE SCALE GENOMIC DNA]</scope>
    <source>
        <strain evidence="3">KCTC 52042</strain>
    </source>
</reference>
<proteinExistence type="predicted"/>
<dbReference type="SUPFAM" id="SSF110296">
    <property type="entry name" value="Oligoxyloglucan reducing end-specific cellobiohydrolase"/>
    <property type="match status" value="3"/>
</dbReference>
<dbReference type="EMBL" id="JBHULI010000022">
    <property type="protein sequence ID" value="MFD2531859.1"/>
    <property type="molecule type" value="Genomic_DNA"/>
</dbReference>
<dbReference type="NCBIfam" id="TIGR04183">
    <property type="entry name" value="Por_Secre_tail"/>
    <property type="match status" value="1"/>
</dbReference>
<evidence type="ECO:0000259" key="1">
    <source>
        <dbReference type="Pfam" id="PF18962"/>
    </source>
</evidence>
<dbReference type="RefSeq" id="WP_390299662.1">
    <property type="nucleotide sequence ID" value="NZ_JBHULI010000022.1"/>
</dbReference>
<keyword evidence="3" id="KW-1185">Reference proteome</keyword>
<dbReference type="Gene3D" id="2.60.40.4070">
    <property type="match status" value="1"/>
</dbReference>
<dbReference type="InterPro" id="IPR026444">
    <property type="entry name" value="Secre_tail"/>
</dbReference>